<feature type="region of interest" description="Disordered" evidence="1">
    <location>
        <begin position="23"/>
        <end position="71"/>
    </location>
</feature>
<dbReference type="EMBL" id="HBGS01051635">
    <property type="protein sequence ID" value="CAD9468653.1"/>
    <property type="molecule type" value="Transcribed_RNA"/>
</dbReference>
<organism evidence="2">
    <name type="scientific">Octactis speculum</name>
    <dbReference type="NCBI Taxonomy" id="3111310"/>
    <lineage>
        <taxon>Eukaryota</taxon>
        <taxon>Sar</taxon>
        <taxon>Stramenopiles</taxon>
        <taxon>Ochrophyta</taxon>
        <taxon>Dictyochophyceae</taxon>
        <taxon>Dictyochales</taxon>
        <taxon>Dictyochaceae</taxon>
        <taxon>Octactis</taxon>
    </lineage>
</organism>
<name>A0A6U3XGA9_9STRA</name>
<reference evidence="2" key="1">
    <citation type="submission" date="2021-01" db="EMBL/GenBank/DDBJ databases">
        <authorList>
            <person name="Corre E."/>
            <person name="Pelletier E."/>
            <person name="Niang G."/>
            <person name="Scheremetjew M."/>
            <person name="Finn R."/>
            <person name="Kale V."/>
            <person name="Holt S."/>
            <person name="Cochrane G."/>
            <person name="Meng A."/>
            <person name="Brown T."/>
            <person name="Cohen L."/>
        </authorList>
    </citation>
    <scope>NUCLEOTIDE SEQUENCE</scope>
    <source>
        <strain evidence="2">CCMP1381</strain>
    </source>
</reference>
<evidence type="ECO:0000256" key="1">
    <source>
        <dbReference type="SAM" id="MobiDB-lite"/>
    </source>
</evidence>
<dbReference type="AlphaFoldDB" id="A0A6U3XGA9"/>
<evidence type="ECO:0000313" key="3">
    <source>
        <dbReference type="EMBL" id="CAD9468660.1"/>
    </source>
</evidence>
<feature type="compositionally biased region" description="Polar residues" evidence="1">
    <location>
        <begin position="41"/>
        <end position="53"/>
    </location>
</feature>
<evidence type="ECO:0000313" key="2">
    <source>
        <dbReference type="EMBL" id="CAD9468653.1"/>
    </source>
</evidence>
<dbReference type="EMBL" id="HBGS01051637">
    <property type="protein sequence ID" value="CAD9468660.1"/>
    <property type="molecule type" value="Transcribed_RNA"/>
</dbReference>
<sequence>MPSANPRQSTRVSSAPALYVAEPASASLSTPRLPPVEDIPNSASPVGVTSTAPSVAVAPPSTSEPAPLRNHPLFHLPNAAIAHRDTISEKIMLLEPVCSPEQEDTEEQVTRTPLQASKYGENPVLRSGSYKRRIVDGVWRHIKYIMDPILRNIPNELNQLPTHVCTCPGCWMRLRMSFDKKKGVILTTEGLKHFRLAHQDDFSSIWKHIFHVSITNQKVELR</sequence>
<accession>A0A6U3XGA9</accession>
<gene>
    <name evidence="2" type="ORF">DSPE1174_LOCUS26702</name>
    <name evidence="3" type="ORF">DSPE1174_LOCUS26704</name>
</gene>
<proteinExistence type="predicted"/>
<protein>
    <submittedName>
        <fullName evidence="2">Uncharacterized protein</fullName>
    </submittedName>
</protein>